<dbReference type="SUPFAM" id="SSF47459">
    <property type="entry name" value="HLH, helix-loop-helix DNA-binding domain"/>
    <property type="match status" value="1"/>
</dbReference>
<proteinExistence type="predicted"/>
<dbReference type="InterPro" id="IPR036638">
    <property type="entry name" value="HLH_DNA-bd_sf"/>
</dbReference>
<dbReference type="Gene3D" id="4.10.280.10">
    <property type="entry name" value="Helix-loop-helix DNA-binding domain"/>
    <property type="match status" value="1"/>
</dbReference>
<evidence type="ECO:0000313" key="3">
    <source>
        <dbReference type="Proteomes" id="UP001322138"/>
    </source>
</evidence>
<reference evidence="2 3" key="1">
    <citation type="journal article" date="2023" name="bioRxiv">
        <title>High-quality genome assemblies of four members of thePodospora anserinaspecies complex.</title>
        <authorList>
            <person name="Ament-Velasquez S.L."/>
            <person name="Vogan A.A."/>
            <person name="Wallerman O."/>
            <person name="Hartmann F."/>
            <person name="Gautier V."/>
            <person name="Silar P."/>
            <person name="Giraud T."/>
            <person name="Johannesson H."/>
        </authorList>
    </citation>
    <scope>NUCLEOTIDE SEQUENCE [LARGE SCALE GENOMIC DNA]</scope>
    <source>
        <strain evidence="2 3">CBS 112042</strain>
    </source>
</reference>
<feature type="region of interest" description="Disordered" evidence="1">
    <location>
        <begin position="1"/>
        <end position="27"/>
    </location>
</feature>
<feature type="region of interest" description="Disordered" evidence="1">
    <location>
        <begin position="194"/>
        <end position="318"/>
    </location>
</feature>
<evidence type="ECO:0008006" key="4">
    <source>
        <dbReference type="Google" id="ProtNLM"/>
    </source>
</evidence>
<organism evidence="2 3">
    <name type="scientific">Podospora bellae-mahoneyi</name>
    <dbReference type="NCBI Taxonomy" id="2093777"/>
    <lineage>
        <taxon>Eukaryota</taxon>
        <taxon>Fungi</taxon>
        <taxon>Dikarya</taxon>
        <taxon>Ascomycota</taxon>
        <taxon>Pezizomycotina</taxon>
        <taxon>Sordariomycetes</taxon>
        <taxon>Sordariomycetidae</taxon>
        <taxon>Sordariales</taxon>
        <taxon>Podosporaceae</taxon>
        <taxon>Podospora</taxon>
    </lineage>
</organism>
<evidence type="ECO:0000313" key="2">
    <source>
        <dbReference type="EMBL" id="KAK4647979.1"/>
    </source>
</evidence>
<comment type="caution">
    <text evidence="2">The sequence shown here is derived from an EMBL/GenBank/DDBJ whole genome shotgun (WGS) entry which is preliminary data.</text>
</comment>
<name>A0ABR0FXW6_9PEZI</name>
<feature type="region of interest" description="Disordered" evidence="1">
    <location>
        <begin position="383"/>
        <end position="402"/>
    </location>
</feature>
<accession>A0ABR0FXW6</accession>
<feature type="compositionally biased region" description="Polar residues" evidence="1">
    <location>
        <begin position="262"/>
        <end position="286"/>
    </location>
</feature>
<keyword evidence="3" id="KW-1185">Reference proteome</keyword>
<feature type="compositionally biased region" description="Polar residues" evidence="1">
    <location>
        <begin position="1"/>
        <end position="17"/>
    </location>
</feature>
<dbReference type="Proteomes" id="UP001322138">
    <property type="component" value="Unassembled WGS sequence"/>
</dbReference>
<dbReference type="RefSeq" id="XP_062736955.1">
    <property type="nucleotide sequence ID" value="XM_062873870.1"/>
</dbReference>
<sequence length="445" mass="49001">MRMEQTSGRIQNNTNQLPGEHFGEGLPSDLQHRLDTGSHGWTYDGNSSNHLGYHDPNLHHSITNPTDLSSYQQPVADARIPSPTYVHLETSFDQSSSTLEGQWVSNSPISPSVPYGDIACTLSSTSSIQTSPMILSPANDHWTYQSFPINHTYGVSLSQPNSPIVSAPFDAPHSAREMPASYFAVCMMSDTTLPLDQGSHDRSLSSSTIPPELEPAPTQHRQHNGRPASLNLRKTTKASGKGQLPSPSTKTKATPQFEDSKTVSPASSSSIQPHKPTKSNGPSLRTATRRFRRTPEEAPPRPGELAEDQRARENHNQVEKEYRTRLHKGFEELLEALCALPGEERVIARHSKTAGGSVNEDYGNDDEHMAIIGALLDERTGLGLPANRNTGGKGKKKQRRMSKAEVLHYTCRVLKSMGDGNQKLKEEVERLRSEHDMRLKHTGSS</sequence>
<feature type="compositionally biased region" description="Polar residues" evidence="1">
    <location>
        <begin position="245"/>
        <end position="254"/>
    </location>
</feature>
<dbReference type="EMBL" id="JAFFGZ010000001">
    <property type="protein sequence ID" value="KAK4647979.1"/>
    <property type="molecule type" value="Genomic_DNA"/>
</dbReference>
<dbReference type="GeneID" id="87893352"/>
<gene>
    <name evidence="2" type="ORF">QC761_106100</name>
</gene>
<evidence type="ECO:0000256" key="1">
    <source>
        <dbReference type="SAM" id="MobiDB-lite"/>
    </source>
</evidence>
<feature type="compositionally biased region" description="Basic and acidic residues" evidence="1">
    <location>
        <begin position="307"/>
        <end position="318"/>
    </location>
</feature>
<protein>
    <recommendedName>
        <fullName evidence="4">BHLH domain-containing protein</fullName>
    </recommendedName>
</protein>